<dbReference type="FunFam" id="1.10.10.60:FF:000016">
    <property type="entry name" value="Transcriptional activator Myb isoform A"/>
    <property type="match status" value="1"/>
</dbReference>
<comment type="subcellular location">
    <subcellularLocation>
        <location evidence="1">Nucleus</location>
    </subcellularLocation>
</comment>
<dbReference type="GO" id="GO:0005634">
    <property type="term" value="C:nucleus"/>
    <property type="evidence" value="ECO:0007669"/>
    <property type="project" value="UniProtKB-SubCell"/>
</dbReference>
<evidence type="ECO:0000259" key="8">
    <source>
        <dbReference type="PROSITE" id="PS50090"/>
    </source>
</evidence>
<feature type="domain" description="Myb-like" evidence="8">
    <location>
        <begin position="158"/>
        <end position="208"/>
    </location>
</feature>
<feature type="domain" description="HTH myb-type" evidence="9">
    <location>
        <begin position="106"/>
        <end position="161"/>
    </location>
</feature>
<evidence type="ECO:0000256" key="1">
    <source>
        <dbReference type="ARBA" id="ARBA00004123"/>
    </source>
</evidence>
<feature type="domain" description="HTH myb-type" evidence="9">
    <location>
        <begin position="59"/>
        <end position="105"/>
    </location>
</feature>
<dbReference type="PROSITE" id="PS50090">
    <property type="entry name" value="MYB_LIKE"/>
    <property type="match status" value="3"/>
</dbReference>
<feature type="region of interest" description="Disordered" evidence="7">
    <location>
        <begin position="1"/>
        <end position="67"/>
    </location>
</feature>
<keyword evidence="11" id="KW-1185">Reference proteome</keyword>
<feature type="domain" description="HTH myb-type" evidence="9">
    <location>
        <begin position="162"/>
        <end position="212"/>
    </location>
</feature>
<feature type="domain" description="Myb-like" evidence="8">
    <location>
        <begin position="54"/>
        <end position="105"/>
    </location>
</feature>
<dbReference type="CDD" id="cd00167">
    <property type="entry name" value="SANT"/>
    <property type="match status" value="3"/>
</dbReference>
<evidence type="ECO:0000313" key="10">
    <source>
        <dbReference type="EMBL" id="KAJ0962392.1"/>
    </source>
</evidence>
<dbReference type="Gene3D" id="1.10.10.60">
    <property type="entry name" value="Homeodomain-like"/>
    <property type="match status" value="3"/>
</dbReference>
<feature type="compositionally biased region" description="Polar residues" evidence="7">
    <location>
        <begin position="41"/>
        <end position="51"/>
    </location>
</feature>
<dbReference type="PANTHER" id="PTHR45614:SF194">
    <property type="entry name" value="TRANSCRIPTION FACTOR MYB3R-3-RELATED"/>
    <property type="match status" value="1"/>
</dbReference>
<dbReference type="SUPFAM" id="SSF46689">
    <property type="entry name" value="Homeodomain-like"/>
    <property type="match status" value="2"/>
</dbReference>
<keyword evidence="6" id="KW-0539">Nucleus</keyword>
<dbReference type="FunFam" id="1.10.10.60:FF:000010">
    <property type="entry name" value="Transcriptional activator Myb isoform A"/>
    <property type="match status" value="1"/>
</dbReference>
<feature type="compositionally biased region" description="Low complexity" evidence="7">
    <location>
        <begin position="16"/>
        <end position="31"/>
    </location>
</feature>
<dbReference type="InterPro" id="IPR001005">
    <property type="entry name" value="SANT/Myb"/>
</dbReference>
<dbReference type="PANTHER" id="PTHR45614">
    <property type="entry name" value="MYB PROTEIN-RELATED"/>
    <property type="match status" value="1"/>
</dbReference>
<dbReference type="SMART" id="SM00717">
    <property type="entry name" value="SANT"/>
    <property type="match status" value="3"/>
</dbReference>
<keyword evidence="2" id="KW-0677">Repeat</keyword>
<feature type="domain" description="Myb-like" evidence="8">
    <location>
        <begin position="106"/>
        <end position="157"/>
    </location>
</feature>
<dbReference type="InterPro" id="IPR050560">
    <property type="entry name" value="MYB_TF"/>
</dbReference>
<evidence type="ECO:0000259" key="9">
    <source>
        <dbReference type="PROSITE" id="PS51294"/>
    </source>
</evidence>
<reference evidence="10" key="2">
    <citation type="journal article" date="2022" name="Hortic Res">
        <title>The genome of Dioscorea zingiberensis sheds light on the biosynthesis, origin and evolution of the medicinally important diosgenin saponins.</title>
        <authorList>
            <person name="Li Y."/>
            <person name="Tan C."/>
            <person name="Li Z."/>
            <person name="Guo J."/>
            <person name="Li S."/>
            <person name="Chen X."/>
            <person name="Wang C."/>
            <person name="Dai X."/>
            <person name="Yang H."/>
            <person name="Song W."/>
            <person name="Hou L."/>
            <person name="Xu J."/>
            <person name="Tong Z."/>
            <person name="Xu A."/>
            <person name="Yuan X."/>
            <person name="Wang W."/>
            <person name="Yang Q."/>
            <person name="Chen L."/>
            <person name="Sun Z."/>
            <person name="Wang K."/>
            <person name="Pan B."/>
            <person name="Chen J."/>
            <person name="Bao Y."/>
            <person name="Liu F."/>
            <person name="Qi X."/>
            <person name="Gang D.R."/>
            <person name="Wen J."/>
            <person name="Li J."/>
        </authorList>
    </citation>
    <scope>NUCLEOTIDE SEQUENCE</scope>
    <source>
        <strain evidence="10">Dzin_1.0</strain>
    </source>
</reference>
<keyword evidence="4" id="KW-0238">DNA-binding</keyword>
<keyword evidence="3" id="KW-0805">Transcription regulation</keyword>
<dbReference type="PROSITE" id="PS51294">
    <property type="entry name" value="HTH_MYB"/>
    <property type="match status" value="3"/>
</dbReference>
<name>A0A9D5BWN6_9LILI</name>
<reference evidence="10" key="1">
    <citation type="submission" date="2021-03" db="EMBL/GenBank/DDBJ databases">
        <authorList>
            <person name="Li Z."/>
            <person name="Yang C."/>
        </authorList>
    </citation>
    <scope>NUCLEOTIDE SEQUENCE</scope>
    <source>
        <strain evidence="10">Dzin_1.0</strain>
        <tissue evidence="10">Leaf</tissue>
    </source>
</reference>
<evidence type="ECO:0000256" key="2">
    <source>
        <dbReference type="ARBA" id="ARBA00022737"/>
    </source>
</evidence>
<dbReference type="AlphaFoldDB" id="A0A9D5BWN6"/>
<evidence type="ECO:0000256" key="7">
    <source>
        <dbReference type="SAM" id="MobiDB-lite"/>
    </source>
</evidence>
<comment type="caution">
    <text evidence="10">The sequence shown here is derived from an EMBL/GenBank/DDBJ whole genome shotgun (WGS) entry which is preliminary data.</text>
</comment>
<evidence type="ECO:0000256" key="6">
    <source>
        <dbReference type="ARBA" id="ARBA00023242"/>
    </source>
</evidence>
<dbReference type="Proteomes" id="UP001085076">
    <property type="component" value="Miscellaneous, Linkage group lg10"/>
</dbReference>
<dbReference type="InterPro" id="IPR009057">
    <property type="entry name" value="Homeodomain-like_sf"/>
</dbReference>
<feature type="region of interest" description="Disordered" evidence="7">
    <location>
        <begin position="439"/>
        <end position="460"/>
    </location>
</feature>
<dbReference type="GO" id="GO:0000981">
    <property type="term" value="F:DNA-binding transcription factor activity, RNA polymerase II-specific"/>
    <property type="evidence" value="ECO:0007669"/>
    <property type="project" value="TreeGrafter"/>
</dbReference>
<evidence type="ECO:0000256" key="4">
    <source>
        <dbReference type="ARBA" id="ARBA00023125"/>
    </source>
</evidence>
<evidence type="ECO:0000256" key="5">
    <source>
        <dbReference type="ARBA" id="ARBA00023163"/>
    </source>
</evidence>
<protein>
    <submittedName>
        <fullName evidence="10">Uncharacterized protein</fullName>
    </submittedName>
</protein>
<organism evidence="10 11">
    <name type="scientific">Dioscorea zingiberensis</name>
    <dbReference type="NCBI Taxonomy" id="325984"/>
    <lineage>
        <taxon>Eukaryota</taxon>
        <taxon>Viridiplantae</taxon>
        <taxon>Streptophyta</taxon>
        <taxon>Embryophyta</taxon>
        <taxon>Tracheophyta</taxon>
        <taxon>Spermatophyta</taxon>
        <taxon>Magnoliopsida</taxon>
        <taxon>Liliopsida</taxon>
        <taxon>Dioscoreales</taxon>
        <taxon>Dioscoreaceae</taxon>
        <taxon>Dioscorea</taxon>
    </lineage>
</organism>
<evidence type="ECO:0000256" key="3">
    <source>
        <dbReference type="ARBA" id="ARBA00023015"/>
    </source>
</evidence>
<dbReference type="Pfam" id="PF00249">
    <property type="entry name" value="Myb_DNA-binding"/>
    <property type="match status" value="3"/>
</dbReference>
<dbReference type="OrthoDB" id="2143914at2759"/>
<gene>
    <name evidence="10" type="ORF">J5N97_030220</name>
</gene>
<accession>A0A9D5BWN6</accession>
<evidence type="ECO:0000313" key="11">
    <source>
        <dbReference type="Proteomes" id="UP001085076"/>
    </source>
</evidence>
<feature type="compositionally biased region" description="Polar residues" evidence="7">
    <location>
        <begin position="448"/>
        <end position="460"/>
    </location>
</feature>
<dbReference type="InterPro" id="IPR017930">
    <property type="entry name" value="Myb_dom"/>
</dbReference>
<dbReference type="GO" id="GO:0000978">
    <property type="term" value="F:RNA polymerase II cis-regulatory region sequence-specific DNA binding"/>
    <property type="evidence" value="ECO:0007669"/>
    <property type="project" value="TreeGrafter"/>
</dbReference>
<keyword evidence="5" id="KW-0804">Transcription</keyword>
<dbReference type="EMBL" id="JAGGNH010000010">
    <property type="protein sequence ID" value="KAJ0962392.1"/>
    <property type="molecule type" value="Genomic_DNA"/>
</dbReference>
<proteinExistence type="predicted"/>
<sequence length="575" mass="63893">MDGVKMEQNCVENKQSAVASSSSHSDGSFGSYRKSPAAFSPVNSSPTQKRTSGPIRRAKGGWTPQEDETLRNAVEAYKGRSWKKIAEFFPDRSEVQCLHRWQKVLNPELIKGPWTQEEDSKIIELVAKYGPTKWSVIAKSLPGRIGKQCRERWHNHLNPAIKKDAWTLEEELALMNAHHIHGNKWAEIAKVLPGRTDNSIKNHWNSSLKKRLEFYLATGKLPPVQKPGVQNGVKDVTKVSSGQAIPCSNNDLVKSRNASTEISGSSWKFEDHKGWFKSSTRQIVNTETFEVSVSENNNSDAVERKVQDTSSKSKLSLMLGSHSSSSEIYQEKKIDETSVQPKTPDRNFLCYEPPELEYLRGSTALSLLDACSSIQEAYNSLIVSSPAGYFTTPLEEEKGSTKQNFEAILRNAAKSFPGTLSILRKRKSKACGALPPDTDALADRIKTPENSCSPEGDTSVNSEQFRSSNFTFCSNHCNHSEAASYNANTFDFSPPYRLSTKRTAFFKSVEKHLDFTSEEDNFNVNADTISLGIHGNSCSTDSNLVRVQAGKLNEHKVGLEGLSNEFTYATKMGVT</sequence>
<dbReference type="FunFam" id="1.10.10.60:FF:000324">
    <property type="entry name" value="Transcription factor MYB3R-2"/>
    <property type="match status" value="1"/>
</dbReference>